<keyword evidence="3" id="KW-1185">Reference proteome</keyword>
<evidence type="ECO:0000313" key="2">
    <source>
        <dbReference type="EMBL" id="EHO16564.1"/>
    </source>
</evidence>
<dbReference type="Proteomes" id="UP000018466">
    <property type="component" value="Unassembled WGS sequence"/>
</dbReference>
<dbReference type="EMBL" id="AGEL01000007">
    <property type="protein sequence ID" value="EHO16564.1"/>
    <property type="molecule type" value="Genomic_DNA"/>
</dbReference>
<feature type="transmembrane region" description="Helical" evidence="1">
    <location>
        <begin position="255"/>
        <end position="271"/>
    </location>
</feature>
<comment type="caution">
    <text evidence="2">The sequence shown here is derived from an EMBL/GenBank/DDBJ whole genome shotgun (WGS) entry which is preliminary data.</text>
</comment>
<feature type="transmembrane region" description="Helical" evidence="1">
    <location>
        <begin position="493"/>
        <end position="511"/>
    </location>
</feature>
<gene>
    <name evidence="2" type="ORF">HMPREF9623_01263</name>
</gene>
<feature type="transmembrane region" description="Helical" evidence="1">
    <location>
        <begin position="465"/>
        <end position="486"/>
    </location>
</feature>
<name>A0AA36Y4G8_9FIRM</name>
<proteinExistence type="predicted"/>
<sequence length="548" mass="63109">MKSLVKNFKIPIIIACLQWGILLAINADSAFFIYIRNAQGNVEASSVLLRWVTQLLAFVLLCVIWSSVWFLTAKLRAGDRAYKRWFRFFGIYFGIQMLLMLILWPGTWAWDDIMTLEFSVRCYGIFAWQHVFTSIFQMVALHIFPFPAGIIIIQQLLIAVCVATSLFWMEQSLGLKRLKNGALDIAIKLFPFLMPPVLMYQFSGYRNGPLVYLELLLVVLLLKEIKERKQRCISIWYYVFLVSLLAVVAEWRSENIIYIAIGVCVFALRNYKKTYYKISIVVLALALFMAAHQVQKYIMGEDDMYAIASTMRPAVELLRRADSQKDEQEIADMSEVVDKNYVDNHPGMHGELVFGEAGIRDKHISHQAYQKYMKGLTNLVIKYPGVFLHERVSLFLAAMGIKGDGLQMTNVQHTVHLMDTSYANTHLDFMRNSGWLMVKPFAPELRKSLILALGQQTYDGKESPLFYVFWNGLIPIGFLIVALFYGLRKKNRLLFGLVAVLLIKMFAVILAEPSSWIMYYLSQYMAGYVLLSYWMIMILSRTRIQKGA</sequence>
<keyword evidence="1" id="KW-0812">Transmembrane</keyword>
<keyword evidence="1" id="KW-0472">Membrane</keyword>
<feature type="transmembrane region" description="Helical" evidence="1">
    <location>
        <begin position="85"/>
        <end position="104"/>
    </location>
</feature>
<keyword evidence="1" id="KW-1133">Transmembrane helix</keyword>
<feature type="transmembrane region" description="Helical" evidence="1">
    <location>
        <begin position="517"/>
        <end position="536"/>
    </location>
</feature>
<evidence type="ECO:0000256" key="1">
    <source>
        <dbReference type="SAM" id="Phobius"/>
    </source>
</evidence>
<organism evidence="2 3">
    <name type="scientific">Stomatobaculum longum</name>
    <dbReference type="NCBI Taxonomy" id="796942"/>
    <lineage>
        <taxon>Bacteria</taxon>
        <taxon>Bacillati</taxon>
        <taxon>Bacillota</taxon>
        <taxon>Clostridia</taxon>
        <taxon>Lachnospirales</taxon>
        <taxon>Lachnospiraceae</taxon>
        <taxon>Stomatobaculum</taxon>
    </lineage>
</organism>
<reference evidence="2 3" key="1">
    <citation type="submission" date="2011-10" db="EMBL/GenBank/DDBJ databases">
        <title>The Genome Sequence of Lachnospiraceae bacterium ACC2.</title>
        <authorList>
            <consortium name="The Broad Institute Genome Sequencing Platform"/>
            <person name="Earl A."/>
            <person name="Ward D."/>
            <person name="Feldgarden M."/>
            <person name="Gevers D."/>
            <person name="Sizova M."/>
            <person name="Hazen A."/>
            <person name="Epstein S."/>
            <person name="Young S.K."/>
            <person name="Zeng Q."/>
            <person name="Gargeya S."/>
            <person name="Fitzgerald M."/>
            <person name="Haas B."/>
            <person name="Abouelleil A."/>
            <person name="Alvarado L."/>
            <person name="Arachchi H.M."/>
            <person name="Berlin A."/>
            <person name="Brown A."/>
            <person name="Chapman S.B."/>
            <person name="Chen Z."/>
            <person name="Dunbar C."/>
            <person name="Freedman E."/>
            <person name="Gearin G."/>
            <person name="Goldberg J."/>
            <person name="Griggs A."/>
            <person name="Gujja S."/>
            <person name="Heiman D."/>
            <person name="Howarth C."/>
            <person name="Larson L."/>
            <person name="Lui A."/>
            <person name="MacDonald P.J.P."/>
            <person name="Montmayeur A."/>
            <person name="Murphy C."/>
            <person name="Neiman D."/>
            <person name="Pearson M."/>
            <person name="Priest M."/>
            <person name="Roberts A."/>
            <person name="Saif S."/>
            <person name="Shea T."/>
            <person name="Shenoy N."/>
            <person name="Sisk P."/>
            <person name="Stolte C."/>
            <person name="Sykes S."/>
            <person name="Wortman J."/>
            <person name="Nusbaum C."/>
            <person name="Birren B."/>
        </authorList>
    </citation>
    <scope>NUCLEOTIDE SEQUENCE [LARGE SCALE GENOMIC DNA]</scope>
    <source>
        <strain evidence="2 3">ACC2</strain>
    </source>
</reference>
<feature type="transmembrane region" description="Helical" evidence="1">
    <location>
        <begin position="55"/>
        <end position="73"/>
    </location>
</feature>
<feature type="transmembrane region" description="Helical" evidence="1">
    <location>
        <begin position="232"/>
        <end position="249"/>
    </location>
</feature>
<feature type="transmembrane region" description="Helical" evidence="1">
    <location>
        <begin position="278"/>
        <end position="295"/>
    </location>
</feature>
<feature type="transmembrane region" description="Helical" evidence="1">
    <location>
        <begin position="146"/>
        <end position="169"/>
    </location>
</feature>
<dbReference type="AlphaFoldDB" id="A0AA36Y4G8"/>
<evidence type="ECO:0000313" key="3">
    <source>
        <dbReference type="Proteomes" id="UP000018466"/>
    </source>
</evidence>
<feature type="transmembrane region" description="Helical" evidence="1">
    <location>
        <begin position="12"/>
        <end position="35"/>
    </location>
</feature>
<protein>
    <submittedName>
        <fullName evidence="2">Uncharacterized protein</fullName>
    </submittedName>
</protein>
<accession>A0AA36Y4G8</accession>